<evidence type="ECO:0000313" key="2">
    <source>
        <dbReference type="EMBL" id="HGS86980.1"/>
    </source>
</evidence>
<feature type="transmembrane region" description="Helical" evidence="1">
    <location>
        <begin position="324"/>
        <end position="341"/>
    </location>
</feature>
<evidence type="ECO:0008006" key="3">
    <source>
        <dbReference type="Google" id="ProtNLM"/>
    </source>
</evidence>
<proteinExistence type="predicted"/>
<keyword evidence="1" id="KW-0472">Membrane</keyword>
<dbReference type="EMBL" id="DSXR01000052">
    <property type="protein sequence ID" value="HGS86980.1"/>
    <property type="molecule type" value="Genomic_DNA"/>
</dbReference>
<feature type="transmembrane region" description="Helical" evidence="1">
    <location>
        <begin position="265"/>
        <end position="289"/>
    </location>
</feature>
<sequence length="373" mass="43029">MTQLRLIRTIGPTLIVLVTSTIYLTFHLSSHNWDPFSFVLIGGKFDPQVNNQSYGYDGQFSYQIAKDPVNGWRYLDVPAYRYQRILYPMLARALSLGNEVLLPWTLILINWFSLIFATLLLEKILILNNLSRWYALSYGFFAGLWLSLRLDLTEPLAFLFVIVAVFTIQKEKIWLGSLFLILASLTREVTIIFTISFLLSSLFQKNCTNRTKWLIVALLPFLIWQALLFERFGEFAIRSGGAFATSTEILPYRGWWGFAFKNLSAFFLMSLFVFPTAIVPSFVCLWTSIKELLRRNTTPGSWMLFFNSVLITILPQSILLDPLGLIRTLIGLVVAILVFGIEKRSFRVLNFSFLWLFLFIFVINGGFLPDYPY</sequence>
<organism evidence="2">
    <name type="scientific">Bellilinea caldifistulae</name>
    <dbReference type="NCBI Taxonomy" id="360411"/>
    <lineage>
        <taxon>Bacteria</taxon>
        <taxon>Bacillati</taxon>
        <taxon>Chloroflexota</taxon>
        <taxon>Anaerolineae</taxon>
        <taxon>Anaerolineales</taxon>
        <taxon>Anaerolineaceae</taxon>
        <taxon>Bellilinea</taxon>
    </lineage>
</organism>
<protein>
    <recommendedName>
        <fullName evidence="3">Glycosyltransferase RgtA/B/C/D-like domain-containing protein</fullName>
    </recommendedName>
</protein>
<name>A0A7C4KZC2_9CHLR</name>
<feature type="transmembrane region" description="Helical" evidence="1">
    <location>
        <begin position="348"/>
        <end position="368"/>
    </location>
</feature>
<gene>
    <name evidence="2" type="ORF">ENT17_05110</name>
</gene>
<accession>A0A7C4KZC2</accession>
<feature type="transmembrane region" description="Helical" evidence="1">
    <location>
        <begin position="101"/>
        <end position="121"/>
    </location>
</feature>
<dbReference type="AlphaFoldDB" id="A0A7C4KZC2"/>
<keyword evidence="1" id="KW-1133">Transmembrane helix</keyword>
<keyword evidence="1" id="KW-0812">Transmembrane</keyword>
<dbReference type="NCBIfam" id="NF046093">
    <property type="entry name" value="AZOBR_p60025_fam"/>
    <property type="match status" value="1"/>
</dbReference>
<feature type="transmembrane region" description="Helical" evidence="1">
    <location>
        <begin position="173"/>
        <end position="199"/>
    </location>
</feature>
<evidence type="ECO:0000256" key="1">
    <source>
        <dbReference type="SAM" id="Phobius"/>
    </source>
</evidence>
<feature type="transmembrane region" description="Helical" evidence="1">
    <location>
        <begin position="301"/>
        <end position="318"/>
    </location>
</feature>
<comment type="caution">
    <text evidence="2">The sequence shown here is derived from an EMBL/GenBank/DDBJ whole genome shotgun (WGS) entry which is preliminary data.</text>
</comment>
<feature type="transmembrane region" description="Helical" evidence="1">
    <location>
        <begin position="211"/>
        <end position="229"/>
    </location>
</feature>
<dbReference type="InterPro" id="IPR058226">
    <property type="entry name" value="AZOBR_p60025-like"/>
</dbReference>
<feature type="transmembrane region" description="Helical" evidence="1">
    <location>
        <begin position="7"/>
        <end position="26"/>
    </location>
</feature>
<reference evidence="2" key="1">
    <citation type="journal article" date="2020" name="mSystems">
        <title>Genome- and Community-Level Interaction Insights into Carbon Utilization and Element Cycling Functions of Hydrothermarchaeota in Hydrothermal Sediment.</title>
        <authorList>
            <person name="Zhou Z."/>
            <person name="Liu Y."/>
            <person name="Xu W."/>
            <person name="Pan J."/>
            <person name="Luo Z.H."/>
            <person name="Li M."/>
        </authorList>
    </citation>
    <scope>NUCLEOTIDE SEQUENCE [LARGE SCALE GENOMIC DNA]</scope>
    <source>
        <strain evidence="2">SpSt-556</strain>
    </source>
</reference>